<keyword evidence="3" id="KW-0479">Metal-binding</keyword>
<dbReference type="InterPro" id="IPR002562">
    <property type="entry name" value="3'-5'_exonuclease_dom"/>
</dbReference>
<dbReference type="AlphaFoldDB" id="A0A9W8IYK6"/>
<dbReference type="Pfam" id="PF01612">
    <property type="entry name" value="DNA_pol_A_exo1"/>
    <property type="match status" value="1"/>
</dbReference>
<gene>
    <name evidence="12" type="ORF">H1R20_g14824</name>
</gene>
<dbReference type="InterPro" id="IPR051132">
    <property type="entry name" value="3-5_Exonuclease_domain"/>
</dbReference>
<feature type="region of interest" description="Disordered" evidence="10">
    <location>
        <begin position="182"/>
        <end position="205"/>
    </location>
</feature>
<evidence type="ECO:0000256" key="1">
    <source>
        <dbReference type="ARBA" id="ARBA00004123"/>
    </source>
</evidence>
<dbReference type="Proteomes" id="UP001140091">
    <property type="component" value="Unassembled WGS sequence"/>
</dbReference>
<dbReference type="EMBL" id="JANBPK010001501">
    <property type="protein sequence ID" value="KAJ2922273.1"/>
    <property type="molecule type" value="Genomic_DNA"/>
</dbReference>
<dbReference type="InterPro" id="IPR012337">
    <property type="entry name" value="RNaseH-like_sf"/>
</dbReference>
<reference evidence="12" key="1">
    <citation type="submission" date="2022-06" db="EMBL/GenBank/DDBJ databases">
        <title>Genome Sequence of Candolleomyces eurysporus.</title>
        <authorList>
            <person name="Buettner E."/>
        </authorList>
    </citation>
    <scope>NUCLEOTIDE SEQUENCE</scope>
    <source>
        <strain evidence="12">VTCC 930004</strain>
    </source>
</reference>
<evidence type="ECO:0000256" key="10">
    <source>
        <dbReference type="SAM" id="MobiDB-lite"/>
    </source>
</evidence>
<feature type="non-terminal residue" evidence="12">
    <location>
        <position position="1278"/>
    </location>
</feature>
<feature type="compositionally biased region" description="Acidic residues" evidence="10">
    <location>
        <begin position="185"/>
        <end position="195"/>
    </location>
</feature>
<evidence type="ECO:0000313" key="12">
    <source>
        <dbReference type="EMBL" id="KAJ2922273.1"/>
    </source>
</evidence>
<evidence type="ECO:0000256" key="4">
    <source>
        <dbReference type="ARBA" id="ARBA00022801"/>
    </source>
</evidence>
<dbReference type="PANTHER" id="PTHR13620:SF109">
    <property type="entry name" value="3'-5' EXONUCLEASE"/>
    <property type="match status" value="1"/>
</dbReference>
<evidence type="ECO:0000256" key="6">
    <source>
        <dbReference type="ARBA" id="ARBA00022842"/>
    </source>
</evidence>
<dbReference type="SUPFAM" id="SSF53098">
    <property type="entry name" value="Ribonuclease H-like"/>
    <property type="match status" value="1"/>
</dbReference>
<name>A0A9W8IYK6_9AGAR</name>
<dbReference type="GO" id="GO:0005634">
    <property type="term" value="C:nucleus"/>
    <property type="evidence" value="ECO:0007669"/>
    <property type="project" value="UniProtKB-SubCell"/>
</dbReference>
<evidence type="ECO:0000256" key="2">
    <source>
        <dbReference type="ARBA" id="ARBA00022722"/>
    </source>
</evidence>
<protein>
    <recommendedName>
        <fullName evidence="8">3'-5' exonuclease</fullName>
    </recommendedName>
    <alternativeName>
        <fullName evidence="9">Werner Syndrome-like exonuclease</fullName>
    </alternativeName>
</protein>
<dbReference type="GO" id="GO:0006139">
    <property type="term" value="P:nucleobase-containing compound metabolic process"/>
    <property type="evidence" value="ECO:0007669"/>
    <property type="project" value="InterPro"/>
</dbReference>
<keyword evidence="6" id="KW-0460">Magnesium</keyword>
<feature type="domain" description="3'-5' exonuclease" evidence="11">
    <location>
        <begin position="602"/>
        <end position="777"/>
    </location>
</feature>
<keyword evidence="4" id="KW-0378">Hydrolase</keyword>
<dbReference type="GO" id="GO:0008408">
    <property type="term" value="F:3'-5' exonuclease activity"/>
    <property type="evidence" value="ECO:0007669"/>
    <property type="project" value="InterPro"/>
</dbReference>
<keyword evidence="13" id="KW-1185">Reference proteome</keyword>
<feature type="region of interest" description="Disordered" evidence="10">
    <location>
        <begin position="46"/>
        <end position="95"/>
    </location>
</feature>
<comment type="subcellular location">
    <subcellularLocation>
        <location evidence="1">Nucleus</location>
    </subcellularLocation>
</comment>
<evidence type="ECO:0000256" key="5">
    <source>
        <dbReference type="ARBA" id="ARBA00022839"/>
    </source>
</evidence>
<evidence type="ECO:0000313" key="13">
    <source>
        <dbReference type="Proteomes" id="UP001140091"/>
    </source>
</evidence>
<dbReference type="InterPro" id="IPR036397">
    <property type="entry name" value="RNaseH_sf"/>
</dbReference>
<dbReference type="CDD" id="cd06141">
    <property type="entry name" value="WRN_exo"/>
    <property type="match status" value="1"/>
</dbReference>
<dbReference type="GO" id="GO:0046872">
    <property type="term" value="F:metal ion binding"/>
    <property type="evidence" value="ECO:0007669"/>
    <property type="project" value="UniProtKB-KW"/>
</dbReference>
<keyword evidence="2" id="KW-0540">Nuclease</keyword>
<evidence type="ECO:0000256" key="7">
    <source>
        <dbReference type="ARBA" id="ARBA00023242"/>
    </source>
</evidence>
<dbReference type="PANTHER" id="PTHR13620">
    <property type="entry name" value="3-5 EXONUCLEASE"/>
    <property type="match status" value="1"/>
</dbReference>
<dbReference type="GO" id="GO:0003676">
    <property type="term" value="F:nucleic acid binding"/>
    <property type="evidence" value="ECO:0007669"/>
    <property type="project" value="InterPro"/>
</dbReference>
<keyword evidence="5" id="KW-0269">Exonuclease</keyword>
<evidence type="ECO:0000256" key="3">
    <source>
        <dbReference type="ARBA" id="ARBA00022723"/>
    </source>
</evidence>
<dbReference type="OrthoDB" id="1920326at2759"/>
<evidence type="ECO:0000256" key="9">
    <source>
        <dbReference type="ARBA" id="ARBA00042761"/>
    </source>
</evidence>
<comment type="caution">
    <text evidence="12">The sequence shown here is derived from an EMBL/GenBank/DDBJ whole genome shotgun (WGS) entry which is preliminary data.</text>
</comment>
<proteinExistence type="predicted"/>
<organism evidence="12 13">
    <name type="scientific">Candolleomyces eurysporus</name>
    <dbReference type="NCBI Taxonomy" id="2828524"/>
    <lineage>
        <taxon>Eukaryota</taxon>
        <taxon>Fungi</taxon>
        <taxon>Dikarya</taxon>
        <taxon>Basidiomycota</taxon>
        <taxon>Agaricomycotina</taxon>
        <taxon>Agaricomycetes</taxon>
        <taxon>Agaricomycetidae</taxon>
        <taxon>Agaricales</taxon>
        <taxon>Agaricineae</taxon>
        <taxon>Psathyrellaceae</taxon>
        <taxon>Candolleomyces</taxon>
    </lineage>
</organism>
<evidence type="ECO:0000256" key="8">
    <source>
        <dbReference type="ARBA" id="ARBA00040531"/>
    </source>
</evidence>
<dbReference type="Gene3D" id="3.30.420.10">
    <property type="entry name" value="Ribonuclease H-like superfamily/Ribonuclease H"/>
    <property type="match status" value="1"/>
</dbReference>
<accession>A0A9W8IYK6</accession>
<evidence type="ECO:0000259" key="11">
    <source>
        <dbReference type="Pfam" id="PF01612"/>
    </source>
</evidence>
<sequence>MAATSTQPENSPNYHLRDALLTLYLFPQNRPKSCYFPAAVMFSNFFSPTPNSNPPDKPRVGRPKGRKDGPRADNAPPRGRPKKNQPPVPSQLRDGATVTAATETNNGTYNDIDALLLDECSSEFLAQVNIIEREALGQPSGSAENGSREDTERDKSMALLEDSLNFATRSSQIQPFFTSKGAALEDADDSDDEPERDQRAAGVSSEAVGIADDGKPWFRKPARMSGWLYKYFGTIIKPILYQKNGKNRAAPQSFDENVLHAPASLWIYPPDPIFSLSRHRFDPTLLFRPRVFLWLPHFHVEELVCPYCKSCKLEKNGPAPPRRIVDFTDHFYIVTWQYYCRSGCRSYVAVLSLKGGLSREVITTLRVANQHKMGPSGVRALLLENHTLRFNRIQNQYLEAALEVVRGKESMKSQQSIQSTLHSYIGTIIPDFGHFGEVEGYGGFVCSEKYLTTMMIHAIEQDEQVATQHTSLIAPDQLAVDDSHKVNKHIAKIDGVPIFTALWTAMDSRYIRAQALTLTKAHDERLGPLVAMSRSMKRYGYSDPPVAFSDDPVKDKALLYSAFPSLAQGLTPMAAAYGLKELRLPPSVRILTLESLSVIEATLSSLLQPLDISPRSTLVIGFDAEWNISRTTGVSIIQLSPQSQPDDIYIIPVHKMSSNRLPPSLLRILVSPRVYKVGSAIKADFTRLKKQFQQLADQKSFKLVDLKEFCIQQGVIERKRSGSLDALLEKTTHQYLPKDEHLRKSDDWERSPLRQDLAMYAALDAYASRIVFEEAQKQTPPSQVTRDTPPGTRITLYTEDGGLIAAHGTISCSQPASFMGVAVETSTRGRLLIDINEVVIPSAASTLHLLPPGKSSSNRAGTYSLSELQVIAGAQPPSRKFQMVAPTSHLRVHCPGPPEPEPIPIDPVLMQEPTLSAPNITMVASSEEPVPSQEDDSEHEFEELFEMLLEPDAAEEKELLKMLEAYLDVSQSELIDTTAQDHGAHKFIESFLPAILKNMLDQPDSLKRLDEIIASTPDACATFTRIKKDIFHGFHSLPLSRTHGATVPFLRTLRDHILRWDPESRERVDKVCRKEFGITFEQMLQRNSRFITQRTPRYIPSPSVLVAAIEHVFELFSNARDAKTGEVLFTPTVRVKANALLELARQGYFSDIDDVPMYERAGVDKYGLQKWRCLRGTNNVEGGPHGDIYRKFGALNAGPRFTLFSLDGTYQSLKAYASHLYNVDWEYHHNLSMINRTSFLLNYLSDVVGGAKSYQDWVNGDLYEPTDEQFGICAFPGE</sequence>
<keyword evidence="7" id="KW-0539">Nucleus</keyword>